<dbReference type="EMBL" id="AFRT01000059">
    <property type="protein sequence ID" value="ELU45616.1"/>
    <property type="molecule type" value="Genomic_DNA"/>
</dbReference>
<proteinExistence type="predicted"/>
<dbReference type="AlphaFoldDB" id="L8X5M6"/>
<gene>
    <name evidence="1" type="ORF">AG1IA_00335</name>
</gene>
<keyword evidence="2" id="KW-1185">Reference proteome</keyword>
<name>L8X5M6_THACA</name>
<evidence type="ECO:0000313" key="1">
    <source>
        <dbReference type="EMBL" id="ELU45616.1"/>
    </source>
</evidence>
<sequence>MWLSLGGSCECRYKPTATRTADLVFHVTLSMCYAGVSTTNTSFESHVPPCLANNFGLCFHLEISFITSPAWDRFEGLCHSVNIWTHDETCSRQFMNSSDNYRGYHNIN</sequence>
<reference evidence="1 2" key="1">
    <citation type="journal article" date="2013" name="Nat. Commun.">
        <title>The evolution and pathogenic mechanisms of the rice sheath blight pathogen.</title>
        <authorList>
            <person name="Zheng A."/>
            <person name="Lin R."/>
            <person name="Xu L."/>
            <person name="Qin P."/>
            <person name="Tang C."/>
            <person name="Ai P."/>
            <person name="Zhang D."/>
            <person name="Liu Y."/>
            <person name="Sun Z."/>
            <person name="Feng H."/>
            <person name="Wang Y."/>
            <person name="Chen Y."/>
            <person name="Liang X."/>
            <person name="Fu R."/>
            <person name="Li Q."/>
            <person name="Zhang J."/>
            <person name="Yu X."/>
            <person name="Xie Z."/>
            <person name="Ding L."/>
            <person name="Guan P."/>
            <person name="Tang J."/>
            <person name="Liang Y."/>
            <person name="Wang S."/>
            <person name="Deng Q."/>
            <person name="Li S."/>
            <person name="Zhu J."/>
            <person name="Wang L."/>
            <person name="Liu H."/>
            <person name="Li P."/>
        </authorList>
    </citation>
    <scope>NUCLEOTIDE SEQUENCE [LARGE SCALE GENOMIC DNA]</scope>
    <source>
        <strain evidence="2">AG-1 IA</strain>
    </source>
</reference>
<accession>L8X5M6</accession>
<organism evidence="1 2">
    <name type="scientific">Thanatephorus cucumeris (strain AG1-IA)</name>
    <name type="common">Rice sheath blight fungus</name>
    <name type="synonym">Rhizoctonia solani</name>
    <dbReference type="NCBI Taxonomy" id="983506"/>
    <lineage>
        <taxon>Eukaryota</taxon>
        <taxon>Fungi</taxon>
        <taxon>Dikarya</taxon>
        <taxon>Basidiomycota</taxon>
        <taxon>Agaricomycotina</taxon>
        <taxon>Agaricomycetes</taxon>
        <taxon>Cantharellales</taxon>
        <taxon>Ceratobasidiaceae</taxon>
        <taxon>Rhizoctonia</taxon>
        <taxon>Rhizoctonia solani AG-1</taxon>
    </lineage>
</organism>
<dbReference type="Proteomes" id="UP000011668">
    <property type="component" value="Unassembled WGS sequence"/>
</dbReference>
<dbReference type="HOGENOM" id="CLU_2198775_0_0_1"/>
<evidence type="ECO:0000313" key="2">
    <source>
        <dbReference type="Proteomes" id="UP000011668"/>
    </source>
</evidence>
<protein>
    <submittedName>
        <fullName evidence="1">Uncharacterized protein</fullName>
    </submittedName>
</protein>
<comment type="caution">
    <text evidence="1">The sequence shown here is derived from an EMBL/GenBank/DDBJ whole genome shotgun (WGS) entry which is preliminary data.</text>
</comment>